<evidence type="ECO:0000256" key="3">
    <source>
        <dbReference type="ARBA" id="ARBA00022801"/>
    </source>
</evidence>
<dbReference type="SUPFAM" id="SSF50494">
    <property type="entry name" value="Trypsin-like serine proteases"/>
    <property type="match status" value="1"/>
</dbReference>
<dbReference type="Proteomes" id="UP000248480">
    <property type="component" value="Unplaced"/>
</dbReference>
<dbReference type="FunCoup" id="A0A2Y9DEJ2">
    <property type="interactions" value="69"/>
</dbReference>
<accession>A0A2Y9DEJ2</accession>
<evidence type="ECO:0000256" key="5">
    <source>
        <dbReference type="ARBA" id="ARBA00023157"/>
    </source>
</evidence>
<dbReference type="FunFam" id="2.40.10.10:FF:000039">
    <property type="entry name" value="Brain-specific serine protease 4"/>
    <property type="match status" value="1"/>
</dbReference>
<feature type="domain" description="Peptidase S1" evidence="9">
    <location>
        <begin position="26"/>
        <end position="267"/>
    </location>
</feature>
<dbReference type="InParanoid" id="A0A2Y9DEJ2"/>
<keyword evidence="4 7" id="KW-0720">Serine protease</keyword>
<evidence type="ECO:0000256" key="1">
    <source>
        <dbReference type="ARBA" id="ARBA00022670"/>
    </source>
</evidence>
<dbReference type="PROSITE" id="PS50240">
    <property type="entry name" value="TRYPSIN_DOM"/>
    <property type="match status" value="1"/>
</dbReference>
<keyword evidence="6" id="KW-0325">Glycoprotein</keyword>
<dbReference type="PANTHER" id="PTHR24253">
    <property type="entry name" value="TRANSMEMBRANE PROTEASE SERINE"/>
    <property type="match status" value="1"/>
</dbReference>
<dbReference type="InterPro" id="IPR033116">
    <property type="entry name" value="TRYPSIN_SER"/>
</dbReference>
<keyword evidence="1 7" id="KW-0645">Protease</keyword>
<dbReference type="CDD" id="cd00190">
    <property type="entry name" value="Tryp_SPc"/>
    <property type="match status" value="1"/>
</dbReference>
<keyword evidence="10" id="KW-1185">Reference proteome</keyword>
<gene>
    <name evidence="11" type="primary">LOC101351665</name>
</gene>
<organism evidence="10 11">
    <name type="scientific">Trichechus manatus latirostris</name>
    <name type="common">Florida manatee</name>
    <dbReference type="NCBI Taxonomy" id="127582"/>
    <lineage>
        <taxon>Eukaryota</taxon>
        <taxon>Metazoa</taxon>
        <taxon>Chordata</taxon>
        <taxon>Craniata</taxon>
        <taxon>Vertebrata</taxon>
        <taxon>Euteleostomi</taxon>
        <taxon>Mammalia</taxon>
        <taxon>Eutheria</taxon>
        <taxon>Afrotheria</taxon>
        <taxon>Sirenia</taxon>
        <taxon>Trichechidae</taxon>
        <taxon>Trichechus</taxon>
    </lineage>
</organism>
<keyword evidence="3 7" id="KW-0378">Hydrolase</keyword>
<dbReference type="RefSeq" id="XP_004373203.1">
    <property type="nucleotide sequence ID" value="XM_004373146.3"/>
</dbReference>
<evidence type="ECO:0000256" key="6">
    <source>
        <dbReference type="ARBA" id="ARBA00023180"/>
    </source>
</evidence>
<evidence type="ECO:0000256" key="8">
    <source>
        <dbReference type="SAM" id="SignalP"/>
    </source>
</evidence>
<dbReference type="SMART" id="SM00020">
    <property type="entry name" value="Tryp_SPc"/>
    <property type="match status" value="1"/>
</dbReference>
<dbReference type="PANTHER" id="PTHR24253:SF144">
    <property type="entry name" value="CHYMOTRYPSIN-LIKE PROTEASE CTRL-1-RELATED"/>
    <property type="match status" value="1"/>
</dbReference>
<dbReference type="GO" id="GO:0004252">
    <property type="term" value="F:serine-type endopeptidase activity"/>
    <property type="evidence" value="ECO:0007669"/>
    <property type="project" value="InterPro"/>
</dbReference>
<dbReference type="InterPro" id="IPR043504">
    <property type="entry name" value="Peptidase_S1_PA_chymotrypsin"/>
</dbReference>
<dbReference type="PRINTS" id="PR00722">
    <property type="entry name" value="CHYMOTRYPSIN"/>
</dbReference>
<dbReference type="Gene3D" id="2.40.10.10">
    <property type="entry name" value="Trypsin-like serine proteases"/>
    <property type="match status" value="2"/>
</dbReference>
<feature type="signal peptide" evidence="8">
    <location>
        <begin position="1"/>
        <end position="15"/>
    </location>
</feature>
<dbReference type="STRING" id="127582.A0A2Y9DEJ2"/>
<evidence type="ECO:0000256" key="4">
    <source>
        <dbReference type="ARBA" id="ARBA00022825"/>
    </source>
</evidence>
<evidence type="ECO:0000259" key="9">
    <source>
        <dbReference type="PROSITE" id="PS50240"/>
    </source>
</evidence>
<evidence type="ECO:0000313" key="11">
    <source>
        <dbReference type="RefSeq" id="XP_004373203.1"/>
    </source>
</evidence>
<dbReference type="InterPro" id="IPR001254">
    <property type="entry name" value="Trypsin_dom"/>
</dbReference>
<keyword evidence="5" id="KW-1015">Disulfide bond</keyword>
<feature type="chain" id="PRO_5016144301" evidence="8">
    <location>
        <begin position="16"/>
        <end position="270"/>
    </location>
</feature>
<dbReference type="KEGG" id="tmu:101351665"/>
<dbReference type="AlphaFoldDB" id="A0A2Y9DEJ2"/>
<proteinExistence type="predicted"/>
<dbReference type="GO" id="GO:0006508">
    <property type="term" value="P:proteolysis"/>
    <property type="evidence" value="ECO:0007669"/>
    <property type="project" value="UniProtKB-KW"/>
</dbReference>
<dbReference type="InterPro" id="IPR018114">
    <property type="entry name" value="TRYPSIN_HIS"/>
</dbReference>
<evidence type="ECO:0000256" key="2">
    <source>
        <dbReference type="ARBA" id="ARBA00022729"/>
    </source>
</evidence>
<evidence type="ECO:0000256" key="7">
    <source>
        <dbReference type="RuleBase" id="RU363034"/>
    </source>
</evidence>
<dbReference type="InterPro" id="IPR001314">
    <property type="entry name" value="Peptidase_S1A"/>
</dbReference>
<sequence>MLTLVVLVLLLLAHAAPAPALERAGIVGGREAPMTKWPWQVSLRMHSGYWMHFCGGSLVHPQWVLTAGHCVGPKVADPGTFRVQLREQHLYYQDELLPVSRVIVHPNFYCAQKGADIALLELEDPVNISSHMQLVTLPPASETFLPGMPCWVTGWGDVDNGVSLPPPYPLKQVKVPIVENSLCDTEYHNGLYTADNIRIVHDDMLCAGNKGHDSCQGDSGGPLVCKVNGTWMQAGVVSWGDGCAQPNRPGIYTRVTHYSDWIRRYVPTEP</sequence>
<keyword evidence="2 8" id="KW-0732">Signal</keyword>
<dbReference type="PROSITE" id="PS00135">
    <property type="entry name" value="TRYPSIN_SER"/>
    <property type="match status" value="1"/>
</dbReference>
<reference evidence="11" key="1">
    <citation type="submission" date="2025-08" db="UniProtKB">
        <authorList>
            <consortium name="RefSeq"/>
        </authorList>
    </citation>
    <scope>IDENTIFICATION</scope>
</reference>
<dbReference type="InterPro" id="IPR009003">
    <property type="entry name" value="Peptidase_S1_PA"/>
</dbReference>
<name>A0A2Y9DEJ2_TRIMA</name>
<dbReference type="Pfam" id="PF00089">
    <property type="entry name" value="Trypsin"/>
    <property type="match status" value="1"/>
</dbReference>
<protein>
    <submittedName>
        <fullName evidence="11">Tryptase alpha/beta-1</fullName>
    </submittedName>
</protein>
<evidence type="ECO:0000313" key="10">
    <source>
        <dbReference type="Proteomes" id="UP000248480"/>
    </source>
</evidence>
<dbReference type="PROSITE" id="PS00134">
    <property type="entry name" value="TRYPSIN_HIS"/>
    <property type="match status" value="1"/>
</dbReference>
<dbReference type="GeneID" id="101351665"/>
<dbReference type="OrthoDB" id="10002959at2759"/>